<dbReference type="GO" id="GO:0005634">
    <property type="term" value="C:nucleus"/>
    <property type="evidence" value="ECO:0007669"/>
    <property type="project" value="UniProtKB-SubCell"/>
</dbReference>
<dbReference type="PANTHER" id="PTHR46910">
    <property type="entry name" value="TRANSCRIPTION FACTOR PDR1"/>
    <property type="match status" value="1"/>
</dbReference>
<keyword evidence="8" id="KW-1185">Reference proteome</keyword>
<evidence type="ECO:0000256" key="2">
    <source>
        <dbReference type="ARBA" id="ARBA00022723"/>
    </source>
</evidence>
<organism evidence="7 8">
    <name type="scientific">Colletotrichum noveboracense</name>
    <dbReference type="NCBI Taxonomy" id="2664923"/>
    <lineage>
        <taxon>Eukaryota</taxon>
        <taxon>Fungi</taxon>
        <taxon>Dikarya</taxon>
        <taxon>Ascomycota</taxon>
        <taxon>Pezizomycotina</taxon>
        <taxon>Sordariomycetes</taxon>
        <taxon>Hypocreomycetidae</taxon>
        <taxon>Glomerellales</taxon>
        <taxon>Glomerellaceae</taxon>
        <taxon>Colletotrichum</taxon>
        <taxon>Colletotrichum gloeosporioides species complex</taxon>
    </lineage>
</organism>
<feature type="region of interest" description="Disordered" evidence="5">
    <location>
        <begin position="515"/>
        <end position="557"/>
    </location>
</feature>
<evidence type="ECO:0000259" key="6">
    <source>
        <dbReference type="SMART" id="SM00906"/>
    </source>
</evidence>
<evidence type="ECO:0000256" key="3">
    <source>
        <dbReference type="ARBA" id="ARBA00023125"/>
    </source>
</evidence>
<dbReference type="CDD" id="cd12148">
    <property type="entry name" value="fungal_TF_MHR"/>
    <property type="match status" value="1"/>
</dbReference>
<comment type="subcellular location">
    <subcellularLocation>
        <location evidence="1">Nucleus</location>
    </subcellularLocation>
</comment>
<dbReference type="GO" id="GO:0006351">
    <property type="term" value="P:DNA-templated transcription"/>
    <property type="evidence" value="ECO:0007669"/>
    <property type="project" value="InterPro"/>
</dbReference>
<evidence type="ECO:0000256" key="4">
    <source>
        <dbReference type="ARBA" id="ARBA00023242"/>
    </source>
</evidence>
<dbReference type="InterPro" id="IPR050987">
    <property type="entry name" value="AtrR-like"/>
</dbReference>
<dbReference type="InterPro" id="IPR007219">
    <property type="entry name" value="XnlR_reg_dom"/>
</dbReference>
<keyword evidence="3" id="KW-0238">DNA-binding</keyword>
<feature type="compositionally biased region" description="Polar residues" evidence="5">
    <location>
        <begin position="535"/>
        <end position="551"/>
    </location>
</feature>
<sequence>MMRAQKTLIPQRQVQHRGQGTQHQYPLLTQLLLKKRKSLITVMESSKESYPYTSVEILADWLDLASRRLGLQHRRGLPPPPSNPPSSRIRALLTSEPCRFPPAGCARLLAARFFDGVNILYPLLNRDRSQKDLDLALESGPVELAETRGVAILAQMYLIWSIGFSAEPLLDPVVDPREYLDYCKTLLGHLVVANNVENIRAIVLLSLCMHCYDDCAGAWNTLSVGVSMAIAMGLNKPRTCRRKCQNKKPDALDDEERRIFWLAIYAFEKFLSFEMGRLSSIDDEDCYPAHVQELATYTEAETSSKGKAFAVTVDLARILSEIGRKSVIVSRKEDGVTGPVLQAVITEKVQTTGEAQLLLTRWGESVPDELRLVILSRNSLLISEEAISSGANIIAKGKPWDYMVRNGPSIAANASRKMLRILVETLDSNSNSVYPSLLVALHALVTLSVHVATHPDSRISAMDFHLIQTAADTMKEAYSRLRGDALFNGLLHKIDTILQQSTPATTRLAAQPIPPAVPAASTQGGQDNPWAAQGDGTSQTPNTWADNNSQMKEAGPTPDMSAAPIFNQNYIIPGANNFGYDPMGGIPMPGDEWSPSMSDGVGWDWSCFSQLLANQFQPQ</sequence>
<keyword evidence="4" id="KW-0539">Nucleus</keyword>
<feature type="compositionally biased region" description="Polar residues" evidence="5">
    <location>
        <begin position="8"/>
        <end position="20"/>
    </location>
</feature>
<dbReference type="PANTHER" id="PTHR46910:SF3">
    <property type="entry name" value="HALOTOLERANCE PROTEIN 9-RELATED"/>
    <property type="match status" value="1"/>
</dbReference>
<dbReference type="EMBL" id="CAMGZC010001256">
    <property type="protein sequence ID" value="CAI0652138.1"/>
    <property type="molecule type" value="Genomic_DNA"/>
</dbReference>
<gene>
    <name evidence="7" type="ORF">CGXH109_LOCUS113967</name>
</gene>
<accession>A0A9W4WDN1</accession>
<dbReference type="SMART" id="SM00906">
    <property type="entry name" value="Fungal_trans"/>
    <property type="match status" value="1"/>
</dbReference>
<evidence type="ECO:0000313" key="7">
    <source>
        <dbReference type="EMBL" id="CAI0652138.1"/>
    </source>
</evidence>
<proteinExistence type="predicted"/>
<comment type="caution">
    <text evidence="7">The sequence shown here is derived from an EMBL/GenBank/DDBJ whole genome shotgun (WGS) entry which is preliminary data.</text>
</comment>
<dbReference type="GO" id="GO:0003677">
    <property type="term" value="F:DNA binding"/>
    <property type="evidence" value="ECO:0007669"/>
    <property type="project" value="UniProtKB-KW"/>
</dbReference>
<reference evidence="7" key="1">
    <citation type="submission" date="2022-08" db="EMBL/GenBank/DDBJ databases">
        <authorList>
            <person name="Giroux E."/>
            <person name="Giroux E."/>
        </authorList>
    </citation>
    <scope>NUCLEOTIDE SEQUENCE</scope>
    <source>
        <strain evidence="7">H1091258</strain>
    </source>
</reference>
<evidence type="ECO:0000256" key="5">
    <source>
        <dbReference type="SAM" id="MobiDB-lite"/>
    </source>
</evidence>
<dbReference type="Pfam" id="PF04082">
    <property type="entry name" value="Fungal_trans"/>
    <property type="match status" value="1"/>
</dbReference>
<dbReference type="GO" id="GO:0003700">
    <property type="term" value="F:DNA-binding transcription factor activity"/>
    <property type="evidence" value="ECO:0007669"/>
    <property type="project" value="InterPro"/>
</dbReference>
<feature type="region of interest" description="Disordered" evidence="5">
    <location>
        <begin position="1"/>
        <end position="20"/>
    </location>
</feature>
<feature type="domain" description="Xylanolytic transcriptional activator regulatory" evidence="6">
    <location>
        <begin position="218"/>
        <end position="294"/>
    </location>
</feature>
<keyword evidence="2" id="KW-0479">Metal-binding</keyword>
<protein>
    <recommendedName>
        <fullName evidence="6">Xylanolytic transcriptional activator regulatory domain-containing protein</fullName>
    </recommendedName>
</protein>
<evidence type="ECO:0000256" key="1">
    <source>
        <dbReference type="ARBA" id="ARBA00004123"/>
    </source>
</evidence>
<name>A0A9W4WDN1_9PEZI</name>
<evidence type="ECO:0000313" key="8">
    <source>
        <dbReference type="Proteomes" id="UP001152533"/>
    </source>
</evidence>
<dbReference type="Proteomes" id="UP001152533">
    <property type="component" value="Unassembled WGS sequence"/>
</dbReference>
<dbReference type="GO" id="GO:0008270">
    <property type="term" value="F:zinc ion binding"/>
    <property type="evidence" value="ECO:0007669"/>
    <property type="project" value="InterPro"/>
</dbReference>
<dbReference type="AlphaFoldDB" id="A0A9W4WDN1"/>